<dbReference type="SUPFAM" id="SSF56112">
    <property type="entry name" value="Protein kinase-like (PK-like)"/>
    <property type="match status" value="1"/>
</dbReference>
<dbReference type="PROSITE" id="PS50011">
    <property type="entry name" value="PROTEIN_KINASE_DOM"/>
    <property type="match status" value="1"/>
</dbReference>
<dbReference type="Gene3D" id="1.10.510.10">
    <property type="entry name" value="Transferase(Phosphotransferase) domain 1"/>
    <property type="match status" value="1"/>
</dbReference>
<proteinExistence type="predicted"/>
<organism evidence="2 3">
    <name type="scientific">Coemansia asiatica</name>
    <dbReference type="NCBI Taxonomy" id="1052880"/>
    <lineage>
        <taxon>Eukaryota</taxon>
        <taxon>Fungi</taxon>
        <taxon>Fungi incertae sedis</taxon>
        <taxon>Zoopagomycota</taxon>
        <taxon>Kickxellomycotina</taxon>
        <taxon>Kickxellomycetes</taxon>
        <taxon>Kickxellales</taxon>
        <taxon>Kickxellaceae</taxon>
        <taxon>Coemansia</taxon>
    </lineage>
</organism>
<comment type="caution">
    <text evidence="2">The sequence shown here is derived from an EMBL/GenBank/DDBJ whole genome shotgun (WGS) entry which is preliminary data.</text>
</comment>
<dbReference type="AlphaFoldDB" id="A0A9W7XEQ4"/>
<dbReference type="PANTHER" id="PTHR38248:SF2">
    <property type="entry name" value="FUNK1 11"/>
    <property type="match status" value="1"/>
</dbReference>
<dbReference type="GO" id="GO:0005524">
    <property type="term" value="F:ATP binding"/>
    <property type="evidence" value="ECO:0007669"/>
    <property type="project" value="InterPro"/>
</dbReference>
<name>A0A9W7XEQ4_9FUNG</name>
<dbReference type="Proteomes" id="UP001145021">
    <property type="component" value="Unassembled WGS sequence"/>
</dbReference>
<protein>
    <recommendedName>
        <fullName evidence="1">Protein kinase domain-containing protein</fullName>
    </recommendedName>
</protein>
<reference evidence="2" key="1">
    <citation type="submission" date="2022-07" db="EMBL/GenBank/DDBJ databases">
        <title>Phylogenomic reconstructions and comparative analyses of Kickxellomycotina fungi.</title>
        <authorList>
            <person name="Reynolds N.K."/>
            <person name="Stajich J.E."/>
            <person name="Barry K."/>
            <person name="Grigoriev I.V."/>
            <person name="Crous P."/>
            <person name="Smith M.E."/>
        </authorList>
    </citation>
    <scope>NUCLEOTIDE SEQUENCE</scope>
    <source>
        <strain evidence="2">NBRC 105413</strain>
    </source>
</reference>
<keyword evidence="3" id="KW-1185">Reference proteome</keyword>
<evidence type="ECO:0000259" key="1">
    <source>
        <dbReference type="PROSITE" id="PS50011"/>
    </source>
</evidence>
<sequence length="474" mass="54448">MLQDISKPAQINKQQLSKSDKGKKINGFDYSQVWYKDLFAVIEVKHKATAAEFNNAYVQLFMYTRNLYATQPNRRFAWGLVICGTMVEACVFGPNYAVASKKMDISTAEGRHEFVKLLTYWSFSEDYRLGYDPTMRRLKGLGCWEIEVPVCGDGNSKSNKTKVYYSNLMVTIAERLFGRHTRCFLATPDKPAIGKLLTVDDYSIFIKDAWPEADEDCSKDTRDEIRHLAKIKRMLGDKRPELEGMYPTIEAGGRVCIKHTGANSKAMLMQDTTRAILGDILEQSKATEMRALDTGEDNKDKDENAQMEQIVHVRVHKRIATTPIGQPISKAKSVFELLVIFADIMKCHNAVYKECNILHRDISMNNIMFRRTRDGVAGLLIDFDHSKDEEFDNGTVHDMRTGTMPFMSINNLENNSTRRTVLDDWESFIYILCWIGTYGYNSKTRRKYVSTYPLRIRHWVTDNMEANADAKRSR</sequence>
<accession>A0A9W7XEQ4</accession>
<feature type="domain" description="Protein kinase" evidence="1">
    <location>
        <begin position="166"/>
        <end position="474"/>
    </location>
</feature>
<dbReference type="Pfam" id="PF17667">
    <property type="entry name" value="Pkinase_fungal"/>
    <property type="match status" value="1"/>
</dbReference>
<dbReference type="GO" id="GO:0004672">
    <property type="term" value="F:protein kinase activity"/>
    <property type="evidence" value="ECO:0007669"/>
    <property type="project" value="InterPro"/>
</dbReference>
<evidence type="ECO:0000313" key="3">
    <source>
        <dbReference type="Proteomes" id="UP001145021"/>
    </source>
</evidence>
<dbReference type="InterPro" id="IPR011009">
    <property type="entry name" value="Kinase-like_dom_sf"/>
</dbReference>
<evidence type="ECO:0000313" key="2">
    <source>
        <dbReference type="EMBL" id="KAJ1641721.1"/>
    </source>
</evidence>
<dbReference type="InterPro" id="IPR000719">
    <property type="entry name" value="Prot_kinase_dom"/>
</dbReference>
<dbReference type="PANTHER" id="PTHR38248">
    <property type="entry name" value="FUNK1 6"/>
    <property type="match status" value="1"/>
</dbReference>
<dbReference type="EMBL" id="JANBOH010000694">
    <property type="protein sequence ID" value="KAJ1641721.1"/>
    <property type="molecule type" value="Genomic_DNA"/>
</dbReference>
<dbReference type="InterPro" id="IPR040976">
    <property type="entry name" value="Pkinase_fungal"/>
</dbReference>
<gene>
    <name evidence="2" type="ORF">LPJ64_006346</name>
</gene>